<dbReference type="AlphaFoldDB" id="A0A2H0RB86"/>
<dbReference type="EMBL" id="PCXU01000012">
    <property type="protein sequence ID" value="PIR43747.1"/>
    <property type="molecule type" value="Genomic_DNA"/>
</dbReference>
<comment type="caution">
    <text evidence="1">The sequence shown here is derived from an EMBL/GenBank/DDBJ whole genome shotgun (WGS) entry which is preliminary data.</text>
</comment>
<dbReference type="CDD" id="cd02947">
    <property type="entry name" value="TRX_family"/>
    <property type="match status" value="1"/>
</dbReference>
<name>A0A2H0RB86_UNCKA</name>
<dbReference type="Gene3D" id="3.40.30.10">
    <property type="entry name" value="Glutaredoxin"/>
    <property type="match status" value="1"/>
</dbReference>
<accession>A0A2H0RB86</accession>
<gene>
    <name evidence="1" type="ORF">COV24_01165</name>
</gene>
<proteinExistence type="predicted"/>
<evidence type="ECO:0008006" key="3">
    <source>
        <dbReference type="Google" id="ProtNLM"/>
    </source>
</evidence>
<dbReference type="Pfam" id="PF14595">
    <property type="entry name" value="Thioredoxin_9"/>
    <property type="match status" value="1"/>
</dbReference>
<evidence type="ECO:0000313" key="1">
    <source>
        <dbReference type="EMBL" id="PIR43747.1"/>
    </source>
</evidence>
<dbReference type="Proteomes" id="UP000230214">
    <property type="component" value="Unassembled WGS sequence"/>
</dbReference>
<reference evidence="1 2" key="1">
    <citation type="submission" date="2017-09" db="EMBL/GenBank/DDBJ databases">
        <title>Depth-based differentiation of microbial function through sediment-hosted aquifers and enrichment of novel symbionts in the deep terrestrial subsurface.</title>
        <authorList>
            <person name="Probst A.J."/>
            <person name="Ladd B."/>
            <person name="Jarett J.K."/>
            <person name="Geller-Mcgrath D.E."/>
            <person name="Sieber C.M."/>
            <person name="Emerson J.B."/>
            <person name="Anantharaman K."/>
            <person name="Thomas B.C."/>
            <person name="Malmstrom R."/>
            <person name="Stieglmeier M."/>
            <person name="Klingl A."/>
            <person name="Woyke T."/>
            <person name="Ryan C.M."/>
            <person name="Banfield J.F."/>
        </authorList>
    </citation>
    <scope>NUCLEOTIDE SEQUENCE [LARGE SCALE GENOMIC DNA]</scope>
    <source>
        <strain evidence="1">CG10_big_fil_rev_8_21_14_0_10_32_10</strain>
    </source>
</reference>
<dbReference type="SUPFAM" id="SSF52833">
    <property type="entry name" value="Thioredoxin-like"/>
    <property type="match status" value="1"/>
</dbReference>
<organism evidence="1 2">
    <name type="scientific">candidate division WWE3 bacterium CG10_big_fil_rev_8_21_14_0_10_32_10</name>
    <dbReference type="NCBI Taxonomy" id="1975090"/>
    <lineage>
        <taxon>Bacteria</taxon>
        <taxon>Katanobacteria</taxon>
    </lineage>
</organism>
<dbReference type="InterPro" id="IPR036249">
    <property type="entry name" value="Thioredoxin-like_sf"/>
</dbReference>
<evidence type="ECO:0000313" key="2">
    <source>
        <dbReference type="Proteomes" id="UP000230214"/>
    </source>
</evidence>
<sequence>MKIIKIGAKWCPGCIVMKPRWKEIEEKDTALKTVYYDFDENKKEIQEYVKKGSNLPVFIFIGEDGKELERLQGEVTAEILLGLIKKYKNK</sequence>
<protein>
    <recommendedName>
        <fullName evidence="3">Thioredoxin domain-containing protein</fullName>
    </recommendedName>
</protein>